<protein>
    <submittedName>
        <fullName evidence="2">DUF4240 domain-containing protein</fullName>
    </submittedName>
</protein>
<reference evidence="2 3" key="1">
    <citation type="submission" date="2020-08" db="EMBL/GenBank/DDBJ databases">
        <title>Description of novel Flavobacterium F-392 isolate.</title>
        <authorList>
            <person name="Saticioglu I.B."/>
            <person name="Duman M."/>
            <person name="Altun S."/>
        </authorList>
    </citation>
    <scope>NUCLEOTIDE SEQUENCE [LARGE SCALE GENOMIC DNA]</scope>
    <source>
        <strain evidence="2 3">F-392</strain>
    </source>
</reference>
<accession>A0A923SJE6</accession>
<sequence length="224" mass="26024">MKNSAKRMVSFLFVTSFALGQNSVKTSNLTAGANAISIDTLSLSPSSEMLDEELYWSIVESSIKETKTQEDQEIYLIAKIEKLTPKEMIGFRLRTDQLLFDTYNENLWCAAYIINGGCSDGGFEYFRCWLISRGKEAYYKVKNNPDALMNLVVKGQENYEFEGFWYVAMNAFKNKTNKELFLYIDYDTFVTNDENYPVLDFTWNVDQPKTMEKICPILYKNLWK</sequence>
<organism evidence="2 3">
    <name type="scientific">Flavobacterium muglaense</name>
    <dbReference type="NCBI Taxonomy" id="2764716"/>
    <lineage>
        <taxon>Bacteria</taxon>
        <taxon>Pseudomonadati</taxon>
        <taxon>Bacteroidota</taxon>
        <taxon>Flavobacteriia</taxon>
        <taxon>Flavobacteriales</taxon>
        <taxon>Flavobacteriaceae</taxon>
        <taxon>Flavobacterium</taxon>
    </lineage>
</organism>
<dbReference type="Proteomes" id="UP000641454">
    <property type="component" value="Unassembled WGS sequence"/>
</dbReference>
<evidence type="ECO:0000313" key="2">
    <source>
        <dbReference type="EMBL" id="MBC5844198.1"/>
    </source>
</evidence>
<dbReference type="AlphaFoldDB" id="A0A923SJE6"/>
<comment type="caution">
    <text evidence="2">The sequence shown here is derived from an EMBL/GenBank/DDBJ whole genome shotgun (WGS) entry which is preliminary data.</text>
</comment>
<keyword evidence="3" id="KW-1185">Reference proteome</keyword>
<dbReference type="EMBL" id="JACRUL010000012">
    <property type="protein sequence ID" value="MBC5844198.1"/>
    <property type="molecule type" value="Genomic_DNA"/>
</dbReference>
<evidence type="ECO:0000313" key="3">
    <source>
        <dbReference type="Proteomes" id="UP000641454"/>
    </source>
</evidence>
<proteinExistence type="predicted"/>
<feature type="domain" description="DUF4240" evidence="1">
    <location>
        <begin position="51"/>
        <end position="173"/>
    </location>
</feature>
<dbReference type="Pfam" id="PF14024">
    <property type="entry name" value="DUF4240"/>
    <property type="match status" value="1"/>
</dbReference>
<name>A0A923SJE6_9FLAO</name>
<dbReference type="RefSeq" id="WP_187017869.1">
    <property type="nucleotide sequence ID" value="NZ_JACRUK010000012.1"/>
</dbReference>
<gene>
    <name evidence="2" type="ORF">H8R25_07085</name>
</gene>
<evidence type="ECO:0000259" key="1">
    <source>
        <dbReference type="Pfam" id="PF14024"/>
    </source>
</evidence>
<dbReference type="InterPro" id="IPR025334">
    <property type="entry name" value="DUF4240"/>
</dbReference>